<evidence type="ECO:0000259" key="3">
    <source>
        <dbReference type="Pfam" id="PF06119"/>
    </source>
</evidence>
<dbReference type="NCBIfam" id="TIGR04183">
    <property type="entry name" value="Por_Secre_tail"/>
    <property type="match status" value="1"/>
</dbReference>
<dbReference type="InterPro" id="IPR051495">
    <property type="entry name" value="Epithelial_Barrier/Signaling"/>
</dbReference>
<comment type="caution">
    <text evidence="4">The sequence shown here is derived from an EMBL/GenBank/DDBJ whole genome shotgun (WGS) entry which is preliminary data.</text>
</comment>
<feature type="region of interest" description="Disordered" evidence="2">
    <location>
        <begin position="27"/>
        <end position="49"/>
    </location>
</feature>
<dbReference type="PANTHER" id="PTHR13802">
    <property type="entry name" value="MUCIN 4-RELATED"/>
    <property type="match status" value="1"/>
</dbReference>
<evidence type="ECO:0000313" key="5">
    <source>
        <dbReference type="Proteomes" id="UP000282184"/>
    </source>
</evidence>
<keyword evidence="1" id="KW-1015">Disulfide bond</keyword>
<evidence type="ECO:0000256" key="2">
    <source>
        <dbReference type="SAM" id="MobiDB-lite"/>
    </source>
</evidence>
<organism evidence="4 5">
    <name type="scientific">Hymenobacter gummosus</name>
    <dbReference type="NCBI Taxonomy" id="1776032"/>
    <lineage>
        <taxon>Bacteria</taxon>
        <taxon>Pseudomonadati</taxon>
        <taxon>Bacteroidota</taxon>
        <taxon>Cytophagia</taxon>
        <taxon>Cytophagales</taxon>
        <taxon>Hymenobacteraceae</taxon>
        <taxon>Hymenobacter</taxon>
    </lineage>
</organism>
<proteinExistence type="predicted"/>
<dbReference type="Pfam" id="PF06119">
    <property type="entry name" value="NIDO"/>
    <property type="match status" value="2"/>
</dbReference>
<dbReference type="InterPro" id="IPR003886">
    <property type="entry name" value="NIDO_dom"/>
</dbReference>
<dbReference type="GO" id="GO:0007160">
    <property type="term" value="P:cell-matrix adhesion"/>
    <property type="evidence" value="ECO:0007669"/>
    <property type="project" value="InterPro"/>
</dbReference>
<dbReference type="OrthoDB" id="1493708at2"/>
<dbReference type="PANTHER" id="PTHR13802:SF52">
    <property type="entry name" value="MUCIN-4"/>
    <property type="match status" value="1"/>
</dbReference>
<dbReference type="AlphaFoldDB" id="A0A3S0HQA4"/>
<sequence length="1027" mass="106048">MPTSTRLLVRLLGLLLLTGLAVGGARAQRPGGPRLWDPAAHNPQYQAQKQQRARQLQALRRPQPLSPVPGRVLTPTARPACFEPFDTTATGWQQLARNDDSSFGPISLGWDFSLFGTNYREVYVNNNGNITFDDPLNSFNAQGFPISTPMIAAFWADVDTRAMGSGTVWYRVYPDRLVVVWNRVGYFDSHADKKNTFQLVIRANTAPGFVGDDVQISYDDMQWTTGDFSGGTNGFDGTPATVGANRGNNVDYIQTGRFNLNSSLAPNGAFAGDPGGIDWLDGLCLGYQVRGNANGNNVPPAVAGLPAGNTITVEQGETRAVTLQFSGPEPNETVTVAANLGTLCNATAPTAGNGSPNPTTTFTITGSACNVGTRTIRFTATDNGLPAPAQNIFDLQVVVNPAVPGGTWTGSVSTAWATAGNWSNNAVPGPTDDVLIPAAAVRMPVLSSSAAANALTVESGASLSLASGGSLRLNGNLTNNGSLSGAGTLLTAGSTTQSFGGSQGLRIGNLTVGAAGLQLSTAVSVERLLALNGNLSSNGNLRLLSTASGTAMVVNNGAAVVTGDATVQRYLDPSLNPGPGYRHLAAPVSNTTLADLATGSFVPVVNPAYNSAPNPGAVTPFPNVFAYNQSLVAATSAGSGADFDKGWVSPASLAEAMVPGRGYTVNLAAGQTLDFVGPLGNGAVTLTGLDRGSVGAAGWHLVGNPYPAPISWSQAFLSSSGLDNAVHVYKSSGPYTGAYASFVNGVGTNGGSDLIPLGQAFFVRTSAPGTPASLNLSNAVRATTYVDGAVQRPASTETRPLLLLSLSGRGVSDQVAVYFEAGATAGFDPGFDAPKLTAGHGVLLGLTNLPAALAINGLPPLASAPVTVPLTVRVSQAGSYTLRTEELLNLSAGTTVQLLDGQTGTITQLAPHSSYTFTADASLTGPRFSLVFNPTRPTTTAPGQLSEQVLIFPNPAHEQLWLQLPASPQPVTVVLYNALGQQVLHQTLPPPRGTLAQVLRLGPLAGGVYSLRVTLLAGQVTKRLILE</sequence>
<dbReference type="InterPro" id="IPR026444">
    <property type="entry name" value="Secre_tail"/>
</dbReference>
<gene>
    <name evidence="4" type="ORF">EJV47_03795</name>
</gene>
<name>A0A3S0HQA4_9BACT</name>
<keyword evidence="5" id="KW-1185">Reference proteome</keyword>
<dbReference type="EMBL" id="RXOF01000002">
    <property type="protein sequence ID" value="RTQ52158.1"/>
    <property type="molecule type" value="Genomic_DNA"/>
</dbReference>
<dbReference type="RefSeq" id="WP_126691815.1">
    <property type="nucleotide sequence ID" value="NZ_RXOF01000002.1"/>
</dbReference>
<feature type="domain" description="NIDO" evidence="3">
    <location>
        <begin position="121"/>
        <end position="171"/>
    </location>
</feature>
<reference evidence="4 5" key="1">
    <citation type="submission" date="2018-12" db="EMBL/GenBank/DDBJ databases">
        <title>Hymenobacter gummosus sp. nov., isolated from a spring.</title>
        <authorList>
            <person name="Nie L."/>
        </authorList>
    </citation>
    <scope>NUCLEOTIDE SEQUENCE [LARGE SCALE GENOMIC DNA]</scope>
    <source>
        <strain evidence="4 5">KCTC 52166</strain>
    </source>
</reference>
<protein>
    <submittedName>
        <fullName evidence="4">T9SS type A sorting domain-containing protein</fullName>
    </submittedName>
</protein>
<accession>A0A3S0HQA4</accession>
<dbReference type="Proteomes" id="UP000282184">
    <property type="component" value="Unassembled WGS sequence"/>
</dbReference>
<evidence type="ECO:0000256" key="1">
    <source>
        <dbReference type="ARBA" id="ARBA00023157"/>
    </source>
</evidence>
<evidence type="ECO:0000313" key="4">
    <source>
        <dbReference type="EMBL" id="RTQ52158.1"/>
    </source>
</evidence>
<feature type="domain" description="NIDO" evidence="3">
    <location>
        <begin position="177"/>
        <end position="253"/>
    </location>
</feature>